<evidence type="ECO:0000256" key="3">
    <source>
        <dbReference type="ARBA" id="ARBA00023163"/>
    </source>
</evidence>
<evidence type="ECO:0000256" key="2">
    <source>
        <dbReference type="ARBA" id="ARBA00023125"/>
    </source>
</evidence>
<name>A0A5E4T0U9_9BURK</name>
<evidence type="ECO:0000313" key="5">
    <source>
        <dbReference type="EMBL" id="VVD79649.1"/>
    </source>
</evidence>
<dbReference type="PROSITE" id="PS00041">
    <property type="entry name" value="HTH_ARAC_FAMILY_1"/>
    <property type="match status" value="1"/>
</dbReference>
<keyword evidence="1" id="KW-0805">Transcription regulation</keyword>
<evidence type="ECO:0000259" key="4">
    <source>
        <dbReference type="PROSITE" id="PS01124"/>
    </source>
</evidence>
<dbReference type="InterPro" id="IPR020449">
    <property type="entry name" value="Tscrpt_reg_AraC-type_HTH"/>
</dbReference>
<dbReference type="InterPro" id="IPR011256">
    <property type="entry name" value="Reg_factor_effector_dom_sf"/>
</dbReference>
<keyword evidence="6" id="KW-1185">Reference proteome</keyword>
<organism evidence="5 6">
    <name type="scientific">Pandoraea eparura</name>
    <dbReference type="NCBI Taxonomy" id="2508291"/>
    <lineage>
        <taxon>Bacteria</taxon>
        <taxon>Pseudomonadati</taxon>
        <taxon>Pseudomonadota</taxon>
        <taxon>Betaproteobacteria</taxon>
        <taxon>Burkholderiales</taxon>
        <taxon>Burkholderiaceae</taxon>
        <taxon>Pandoraea</taxon>
    </lineage>
</organism>
<evidence type="ECO:0000313" key="6">
    <source>
        <dbReference type="Proteomes" id="UP000400981"/>
    </source>
</evidence>
<dbReference type="InterPro" id="IPR009057">
    <property type="entry name" value="Homeodomain-like_sf"/>
</dbReference>
<gene>
    <name evidence="5" type="ORF">PEP31012_01026</name>
</gene>
<dbReference type="GO" id="GO:0043565">
    <property type="term" value="F:sequence-specific DNA binding"/>
    <property type="evidence" value="ECO:0007669"/>
    <property type="project" value="InterPro"/>
</dbReference>
<feature type="domain" description="HTH araC/xylS-type" evidence="4">
    <location>
        <begin position="27"/>
        <end position="126"/>
    </location>
</feature>
<dbReference type="SMART" id="SM00342">
    <property type="entry name" value="HTH_ARAC"/>
    <property type="match status" value="1"/>
</dbReference>
<dbReference type="InterPro" id="IPR050908">
    <property type="entry name" value="SmbC-like"/>
</dbReference>
<dbReference type="Gene3D" id="3.20.80.10">
    <property type="entry name" value="Regulatory factor, effector binding domain"/>
    <property type="match status" value="1"/>
</dbReference>
<dbReference type="Proteomes" id="UP000400981">
    <property type="component" value="Unassembled WGS sequence"/>
</dbReference>
<keyword evidence="3" id="KW-0804">Transcription</keyword>
<protein>
    <submittedName>
        <fullName evidence="5">AraC family transcriptional regulator</fullName>
    </submittedName>
</protein>
<evidence type="ECO:0000256" key="1">
    <source>
        <dbReference type="ARBA" id="ARBA00023015"/>
    </source>
</evidence>
<dbReference type="InterPro" id="IPR029442">
    <property type="entry name" value="GyrI-like"/>
</dbReference>
<dbReference type="InterPro" id="IPR018060">
    <property type="entry name" value="HTH_AraC"/>
</dbReference>
<dbReference type="Gene3D" id="1.10.10.60">
    <property type="entry name" value="Homeodomain-like"/>
    <property type="match status" value="2"/>
</dbReference>
<dbReference type="Pfam" id="PF12833">
    <property type="entry name" value="HTH_18"/>
    <property type="match status" value="1"/>
</dbReference>
<sequence length="301" mass="34396">MRMSHNPNIQAMQDHVDAIRTYTKRLNAVLTHIEMNLEGDLSVEALSRIANFSKFHFHRQFAAFVGLPVARYVQLMRLRRAAHRLASRESCTVLDAAFDAGFDSPEAFSRAFKRAFGTPPSAFRQHPNWHIWSATFVVPYLSRKLTMQIQIVDFSETRVAALQHRGPTGLVNESVRKFVEWRKQSGQSPVASSRTFGIPWHNPDTTPADAFRFDICGEITEPVASNHYGIRELVIPGGRCAVIRHTGSTDHVGETIYPIYRDWLPTSGEELRDHPLFFHYLSVFPETPHDQWQTNIYIPLV</sequence>
<dbReference type="PROSITE" id="PS01124">
    <property type="entry name" value="HTH_ARAC_FAMILY_2"/>
    <property type="match status" value="1"/>
</dbReference>
<dbReference type="InterPro" id="IPR010499">
    <property type="entry name" value="AraC_E-bd"/>
</dbReference>
<proteinExistence type="predicted"/>
<dbReference type="SUPFAM" id="SSF46689">
    <property type="entry name" value="Homeodomain-like"/>
    <property type="match status" value="2"/>
</dbReference>
<dbReference type="GO" id="GO:0003700">
    <property type="term" value="F:DNA-binding transcription factor activity"/>
    <property type="evidence" value="ECO:0007669"/>
    <property type="project" value="InterPro"/>
</dbReference>
<dbReference type="PANTHER" id="PTHR40055">
    <property type="entry name" value="TRANSCRIPTIONAL REGULATOR YGIV-RELATED"/>
    <property type="match status" value="1"/>
</dbReference>
<dbReference type="Pfam" id="PF06445">
    <property type="entry name" value="GyrI-like"/>
    <property type="match status" value="1"/>
</dbReference>
<dbReference type="AlphaFoldDB" id="A0A5E4T0U9"/>
<dbReference type="EMBL" id="CABPSH010000002">
    <property type="protein sequence ID" value="VVD79649.1"/>
    <property type="molecule type" value="Genomic_DNA"/>
</dbReference>
<keyword evidence="2" id="KW-0238">DNA-binding</keyword>
<dbReference type="SMART" id="SM00871">
    <property type="entry name" value="AraC_E_bind"/>
    <property type="match status" value="1"/>
</dbReference>
<dbReference type="PANTHER" id="PTHR40055:SF1">
    <property type="entry name" value="TRANSCRIPTIONAL REGULATOR YGIV-RELATED"/>
    <property type="match status" value="1"/>
</dbReference>
<reference evidence="5 6" key="1">
    <citation type="submission" date="2019-08" db="EMBL/GenBank/DDBJ databases">
        <authorList>
            <person name="Peeters C."/>
        </authorList>
    </citation>
    <scope>NUCLEOTIDE SEQUENCE [LARGE SCALE GENOMIC DNA]</scope>
    <source>
        <strain evidence="5 6">LMG 31012</strain>
    </source>
</reference>
<accession>A0A5E4T0U9</accession>
<dbReference type="InterPro" id="IPR018062">
    <property type="entry name" value="HTH_AraC-typ_CS"/>
</dbReference>
<dbReference type="SUPFAM" id="SSF55136">
    <property type="entry name" value="Probable bacterial effector-binding domain"/>
    <property type="match status" value="1"/>
</dbReference>
<dbReference type="PRINTS" id="PR00032">
    <property type="entry name" value="HTHARAC"/>
</dbReference>